<name>A0A9P6D7Q9_PLEER</name>
<accession>A0A9P6D7Q9</accession>
<feature type="compositionally biased region" description="Polar residues" evidence="1">
    <location>
        <begin position="9"/>
        <end position="24"/>
    </location>
</feature>
<dbReference type="Proteomes" id="UP000807025">
    <property type="component" value="Unassembled WGS sequence"/>
</dbReference>
<reference evidence="2" key="1">
    <citation type="submission" date="2020-11" db="EMBL/GenBank/DDBJ databases">
        <authorList>
            <consortium name="DOE Joint Genome Institute"/>
            <person name="Ahrendt S."/>
            <person name="Riley R."/>
            <person name="Andreopoulos W."/>
            <person name="Labutti K."/>
            <person name="Pangilinan J."/>
            <person name="Ruiz-Duenas F.J."/>
            <person name="Barrasa J.M."/>
            <person name="Sanchez-Garcia M."/>
            <person name="Camarero S."/>
            <person name="Miyauchi S."/>
            <person name="Serrano A."/>
            <person name="Linde D."/>
            <person name="Babiker R."/>
            <person name="Drula E."/>
            <person name="Ayuso-Fernandez I."/>
            <person name="Pacheco R."/>
            <person name="Padilla G."/>
            <person name="Ferreira P."/>
            <person name="Barriuso J."/>
            <person name="Kellner H."/>
            <person name="Castanera R."/>
            <person name="Alfaro M."/>
            <person name="Ramirez L."/>
            <person name="Pisabarro A.G."/>
            <person name="Kuo A."/>
            <person name="Tritt A."/>
            <person name="Lipzen A."/>
            <person name="He G."/>
            <person name="Yan M."/>
            <person name="Ng V."/>
            <person name="Cullen D."/>
            <person name="Martin F."/>
            <person name="Rosso M.-N."/>
            <person name="Henrissat B."/>
            <person name="Hibbett D."/>
            <person name="Martinez A.T."/>
            <person name="Grigoriev I.V."/>
        </authorList>
    </citation>
    <scope>NUCLEOTIDE SEQUENCE</scope>
    <source>
        <strain evidence="2">ATCC 90797</strain>
    </source>
</reference>
<gene>
    <name evidence="2" type="ORF">BDN71DRAFT_1431776</name>
</gene>
<keyword evidence="3" id="KW-1185">Reference proteome</keyword>
<dbReference type="AlphaFoldDB" id="A0A9P6D7Q9"/>
<proteinExistence type="predicted"/>
<protein>
    <submittedName>
        <fullName evidence="2">Uncharacterized protein</fullName>
    </submittedName>
</protein>
<comment type="caution">
    <text evidence="2">The sequence shown here is derived from an EMBL/GenBank/DDBJ whole genome shotgun (WGS) entry which is preliminary data.</text>
</comment>
<dbReference type="EMBL" id="MU154573">
    <property type="protein sequence ID" value="KAF9494407.1"/>
    <property type="molecule type" value="Genomic_DNA"/>
</dbReference>
<sequence length="162" mass="17639">MVCGPQCNDAGSFTQNPKGFPSTTPFPTGRNLAQPIGTFPTGQLTSGESTRFRMEPLDYQGTCATSVHGNTLSQQSMVQLPPESIHSNEQMGGTNRYVNPGHQALRSLQQALHVSSLGTPGPNCDEDDHTSQWVDNHAPSFMTMEQLDDRLKAFAMTITRTI</sequence>
<evidence type="ECO:0000313" key="2">
    <source>
        <dbReference type="EMBL" id="KAF9494407.1"/>
    </source>
</evidence>
<evidence type="ECO:0000313" key="3">
    <source>
        <dbReference type="Proteomes" id="UP000807025"/>
    </source>
</evidence>
<organism evidence="2 3">
    <name type="scientific">Pleurotus eryngii</name>
    <name type="common">Boletus of the steppes</name>
    <dbReference type="NCBI Taxonomy" id="5323"/>
    <lineage>
        <taxon>Eukaryota</taxon>
        <taxon>Fungi</taxon>
        <taxon>Dikarya</taxon>
        <taxon>Basidiomycota</taxon>
        <taxon>Agaricomycotina</taxon>
        <taxon>Agaricomycetes</taxon>
        <taxon>Agaricomycetidae</taxon>
        <taxon>Agaricales</taxon>
        <taxon>Pleurotineae</taxon>
        <taxon>Pleurotaceae</taxon>
        <taxon>Pleurotus</taxon>
    </lineage>
</organism>
<feature type="region of interest" description="Disordered" evidence="1">
    <location>
        <begin position="1"/>
        <end position="24"/>
    </location>
</feature>
<evidence type="ECO:0000256" key="1">
    <source>
        <dbReference type="SAM" id="MobiDB-lite"/>
    </source>
</evidence>